<evidence type="ECO:0000313" key="7">
    <source>
        <dbReference type="Proteomes" id="UP000617743"/>
    </source>
</evidence>
<keyword evidence="3 5" id="KW-0732">Signal</keyword>
<comment type="caution">
    <text evidence="6">The sequence shown here is derived from an EMBL/GenBank/DDBJ whole genome shotgun (WGS) entry which is preliminary data.</text>
</comment>
<dbReference type="SUPFAM" id="SSF53850">
    <property type="entry name" value="Periplasmic binding protein-like II"/>
    <property type="match status" value="1"/>
</dbReference>
<keyword evidence="2" id="KW-0813">Transport</keyword>
<dbReference type="Pfam" id="PF13416">
    <property type="entry name" value="SBP_bac_8"/>
    <property type="match status" value="1"/>
</dbReference>
<dbReference type="Gene3D" id="3.40.190.10">
    <property type="entry name" value="Periplasmic binding protein-like II"/>
    <property type="match status" value="2"/>
</dbReference>
<dbReference type="PANTHER" id="PTHR30006">
    <property type="entry name" value="THIAMINE-BINDING PERIPLASMIC PROTEIN-RELATED"/>
    <property type="match status" value="1"/>
</dbReference>
<comment type="subcellular location">
    <subcellularLocation>
        <location evidence="1">Periplasm</location>
    </subcellularLocation>
</comment>
<reference evidence="7" key="1">
    <citation type="journal article" date="2019" name="Int. J. Syst. Evol. Microbiol.">
        <title>The Global Catalogue of Microorganisms (GCM) 10K type strain sequencing project: providing services to taxonomists for standard genome sequencing and annotation.</title>
        <authorList>
            <consortium name="The Broad Institute Genomics Platform"/>
            <consortium name="The Broad Institute Genome Sequencing Center for Infectious Disease"/>
            <person name="Wu L."/>
            <person name="Ma J."/>
        </authorList>
    </citation>
    <scope>NUCLEOTIDE SEQUENCE [LARGE SCALE GENOMIC DNA]</scope>
    <source>
        <strain evidence="7">JCM 4866</strain>
    </source>
</reference>
<feature type="chain" id="PRO_5046145088" evidence="5">
    <location>
        <begin position="29"/>
        <end position="367"/>
    </location>
</feature>
<dbReference type="InterPro" id="IPR006311">
    <property type="entry name" value="TAT_signal"/>
</dbReference>
<dbReference type="RefSeq" id="WP_190051394.1">
    <property type="nucleotide sequence ID" value="NZ_BMWC01000005.1"/>
</dbReference>
<accession>A0ABQ2X863</accession>
<protein>
    <submittedName>
        <fullName evidence="6">Dehydrogenase</fullName>
    </submittedName>
</protein>
<evidence type="ECO:0000256" key="5">
    <source>
        <dbReference type="SAM" id="SignalP"/>
    </source>
</evidence>
<dbReference type="PANTHER" id="PTHR30006:SF3">
    <property type="entry name" value="THIAMINE-BINDING PERIPLASMIC PROTEIN"/>
    <property type="match status" value="1"/>
</dbReference>
<evidence type="ECO:0000256" key="4">
    <source>
        <dbReference type="ARBA" id="ARBA00022764"/>
    </source>
</evidence>
<feature type="signal peptide" evidence="5">
    <location>
        <begin position="1"/>
        <end position="28"/>
    </location>
</feature>
<evidence type="ECO:0000256" key="3">
    <source>
        <dbReference type="ARBA" id="ARBA00022729"/>
    </source>
</evidence>
<name>A0ABQ2X863_9ACTN</name>
<proteinExistence type="predicted"/>
<keyword evidence="4" id="KW-0574">Periplasm</keyword>
<dbReference type="EMBL" id="BMWC01000005">
    <property type="protein sequence ID" value="GGX04161.1"/>
    <property type="molecule type" value="Genomic_DNA"/>
</dbReference>
<evidence type="ECO:0000256" key="2">
    <source>
        <dbReference type="ARBA" id="ARBA00022448"/>
    </source>
</evidence>
<gene>
    <name evidence="6" type="ORF">GCM10010383_37510</name>
</gene>
<evidence type="ECO:0000313" key="6">
    <source>
        <dbReference type="EMBL" id="GGX04161.1"/>
    </source>
</evidence>
<keyword evidence="7" id="KW-1185">Reference proteome</keyword>
<dbReference type="CDD" id="cd13589">
    <property type="entry name" value="PBP2_polyamine_RpCGA009"/>
    <property type="match status" value="1"/>
</dbReference>
<dbReference type="Proteomes" id="UP000617743">
    <property type="component" value="Unassembled WGS sequence"/>
</dbReference>
<evidence type="ECO:0000256" key="1">
    <source>
        <dbReference type="ARBA" id="ARBA00004418"/>
    </source>
</evidence>
<dbReference type="InterPro" id="IPR006059">
    <property type="entry name" value="SBP"/>
</dbReference>
<sequence>MSDPMIGRRALLRGAGGLAVLAALPSLAACGTGTSRASSGGGKGGGKTVVVRNSGGSYGDALQQAVYTPFTQETGINVQVVNLQATQMQAQIKQGRPQFDLIDIGMMDLAKFTAQDALETLDPDRIKSLKRAQLPKNQVTDHSVAYSLYANCMGYRTDAFGGRKPESWADFWDTKAFKGGRSMCNPDADLPELEFALLADGVPMDKLYPLDVDRAFKVLSRLRSDIKKFWDSGPLPGVLLSRQEVTMSTVWDGRLADLQKQGVPVARQLNGARRQFQGYGIAKGAAHVDAAYQLMDYALRPEVSAALAKVFPTSPSSPVAYAKLTKEERNALVGAPQYYDKGFDVDIDWWIKNEAAVSTRWLEWARG</sequence>
<organism evidence="6 7">
    <name type="scientific">Streptomyces lomondensis</name>
    <dbReference type="NCBI Taxonomy" id="68229"/>
    <lineage>
        <taxon>Bacteria</taxon>
        <taxon>Bacillati</taxon>
        <taxon>Actinomycetota</taxon>
        <taxon>Actinomycetes</taxon>
        <taxon>Kitasatosporales</taxon>
        <taxon>Streptomycetaceae</taxon>
        <taxon>Streptomyces</taxon>
    </lineage>
</organism>
<dbReference type="PROSITE" id="PS51318">
    <property type="entry name" value="TAT"/>
    <property type="match status" value="1"/>
</dbReference>